<dbReference type="EMBL" id="NEVH01021922">
    <property type="protein sequence ID" value="PNF19396.1"/>
    <property type="molecule type" value="Genomic_DNA"/>
</dbReference>
<sequence>MDVNWPQNLASTFHNHNRIEVNVSEHSNIHPTQNTNYPGEVHVISNRDHTDFQWQHDAVHNRSDTLTANKLNVSGVFSSLNEYLNAGKTEAKFSDVNVINNQTSWNPGRHRVAETEENGNAINHIGTSSVVGTKGNYQHGPAVLYPSVETDANRQVKNLGGQNIINDLQENNHNKEFRLTNDQWESTIDVCKRNECSTQSTVADLIPVACPKSVQEEANISGQLVIGGHASSDETPDLLDTAIDSNKCGGFNTASFPDP</sequence>
<proteinExistence type="predicted"/>
<name>A0A2J7PSV7_9NEOP</name>
<feature type="non-terminal residue" evidence="1">
    <location>
        <position position="259"/>
    </location>
</feature>
<reference evidence="1 2" key="1">
    <citation type="submission" date="2017-12" db="EMBL/GenBank/DDBJ databases">
        <title>Hemimetabolous genomes reveal molecular basis of termite eusociality.</title>
        <authorList>
            <person name="Harrison M.C."/>
            <person name="Jongepier E."/>
            <person name="Robertson H.M."/>
            <person name="Arning N."/>
            <person name="Bitard-Feildel T."/>
            <person name="Chao H."/>
            <person name="Childers C.P."/>
            <person name="Dinh H."/>
            <person name="Doddapaneni H."/>
            <person name="Dugan S."/>
            <person name="Gowin J."/>
            <person name="Greiner C."/>
            <person name="Han Y."/>
            <person name="Hu H."/>
            <person name="Hughes D.S.T."/>
            <person name="Huylmans A.-K."/>
            <person name="Kemena C."/>
            <person name="Kremer L.P.M."/>
            <person name="Lee S.L."/>
            <person name="Lopez-Ezquerra A."/>
            <person name="Mallet L."/>
            <person name="Monroy-Kuhn J.M."/>
            <person name="Moser A."/>
            <person name="Murali S.C."/>
            <person name="Muzny D.M."/>
            <person name="Otani S."/>
            <person name="Piulachs M.-D."/>
            <person name="Poelchau M."/>
            <person name="Qu J."/>
            <person name="Schaub F."/>
            <person name="Wada-Katsumata A."/>
            <person name="Worley K.C."/>
            <person name="Xie Q."/>
            <person name="Ylla G."/>
            <person name="Poulsen M."/>
            <person name="Gibbs R.A."/>
            <person name="Schal C."/>
            <person name="Richards S."/>
            <person name="Belles X."/>
            <person name="Korb J."/>
            <person name="Bornberg-Bauer E."/>
        </authorList>
    </citation>
    <scope>NUCLEOTIDE SEQUENCE [LARGE SCALE GENOMIC DNA]</scope>
    <source>
        <tissue evidence="1">Whole body</tissue>
    </source>
</reference>
<dbReference type="Proteomes" id="UP000235965">
    <property type="component" value="Unassembled WGS sequence"/>
</dbReference>
<dbReference type="InParanoid" id="A0A2J7PSV7"/>
<organism evidence="1 2">
    <name type="scientific">Cryptotermes secundus</name>
    <dbReference type="NCBI Taxonomy" id="105785"/>
    <lineage>
        <taxon>Eukaryota</taxon>
        <taxon>Metazoa</taxon>
        <taxon>Ecdysozoa</taxon>
        <taxon>Arthropoda</taxon>
        <taxon>Hexapoda</taxon>
        <taxon>Insecta</taxon>
        <taxon>Pterygota</taxon>
        <taxon>Neoptera</taxon>
        <taxon>Polyneoptera</taxon>
        <taxon>Dictyoptera</taxon>
        <taxon>Blattodea</taxon>
        <taxon>Blattoidea</taxon>
        <taxon>Termitoidae</taxon>
        <taxon>Kalotermitidae</taxon>
        <taxon>Cryptotermitinae</taxon>
        <taxon>Cryptotermes</taxon>
    </lineage>
</organism>
<protein>
    <submittedName>
        <fullName evidence="1">Uncharacterized protein</fullName>
    </submittedName>
</protein>
<keyword evidence="2" id="KW-1185">Reference proteome</keyword>
<accession>A0A2J7PSV7</accession>
<evidence type="ECO:0000313" key="2">
    <source>
        <dbReference type="Proteomes" id="UP000235965"/>
    </source>
</evidence>
<gene>
    <name evidence="1" type="ORF">B7P43_G03636</name>
</gene>
<evidence type="ECO:0000313" key="1">
    <source>
        <dbReference type="EMBL" id="PNF19396.1"/>
    </source>
</evidence>
<dbReference type="OrthoDB" id="5872154at2759"/>
<comment type="caution">
    <text evidence="1">The sequence shown here is derived from an EMBL/GenBank/DDBJ whole genome shotgun (WGS) entry which is preliminary data.</text>
</comment>
<dbReference type="AlphaFoldDB" id="A0A2J7PSV7"/>